<gene>
    <name evidence="2" type="ORF">Pta02_17640</name>
</gene>
<dbReference type="InterPro" id="IPR009339">
    <property type="entry name" value="DUF998"/>
</dbReference>
<evidence type="ECO:0000313" key="3">
    <source>
        <dbReference type="Proteomes" id="UP000634476"/>
    </source>
</evidence>
<feature type="transmembrane region" description="Helical" evidence="1">
    <location>
        <begin position="111"/>
        <end position="130"/>
    </location>
</feature>
<keyword evidence="1" id="KW-1133">Transmembrane helix</keyword>
<evidence type="ECO:0000313" key="2">
    <source>
        <dbReference type="EMBL" id="GIH99755.1"/>
    </source>
</evidence>
<evidence type="ECO:0000256" key="1">
    <source>
        <dbReference type="SAM" id="Phobius"/>
    </source>
</evidence>
<keyword evidence="1" id="KW-0472">Membrane</keyword>
<reference evidence="2" key="1">
    <citation type="submission" date="2021-01" db="EMBL/GenBank/DDBJ databases">
        <title>Whole genome shotgun sequence of Planobispora takensis NBRC 109077.</title>
        <authorList>
            <person name="Komaki H."/>
            <person name="Tamura T."/>
        </authorList>
    </citation>
    <scope>NUCLEOTIDE SEQUENCE</scope>
    <source>
        <strain evidence="2">NBRC 109077</strain>
    </source>
</reference>
<feature type="transmembrane region" description="Helical" evidence="1">
    <location>
        <begin position="142"/>
        <end position="167"/>
    </location>
</feature>
<accession>A0A8J3WRZ9</accession>
<comment type="caution">
    <text evidence="2">The sequence shown here is derived from an EMBL/GenBank/DDBJ whole genome shotgun (WGS) entry which is preliminary data.</text>
</comment>
<dbReference type="RefSeq" id="WP_203874179.1">
    <property type="nucleotide sequence ID" value="NZ_BOOK01000010.1"/>
</dbReference>
<feature type="transmembrane region" description="Helical" evidence="1">
    <location>
        <begin position="75"/>
        <end position="96"/>
    </location>
</feature>
<dbReference type="AlphaFoldDB" id="A0A8J3WRZ9"/>
<keyword evidence="1" id="KW-0812">Transmembrane</keyword>
<dbReference type="EMBL" id="BOOK01000010">
    <property type="protein sequence ID" value="GIH99755.1"/>
    <property type="molecule type" value="Genomic_DNA"/>
</dbReference>
<feature type="transmembrane region" description="Helical" evidence="1">
    <location>
        <begin position="7"/>
        <end position="27"/>
    </location>
</feature>
<dbReference type="Proteomes" id="UP000634476">
    <property type="component" value="Unassembled WGS sequence"/>
</dbReference>
<keyword evidence="3" id="KW-1185">Reference proteome</keyword>
<feature type="transmembrane region" description="Helical" evidence="1">
    <location>
        <begin position="187"/>
        <end position="204"/>
    </location>
</feature>
<name>A0A8J3WRZ9_9ACTN</name>
<dbReference type="Pfam" id="PF06197">
    <property type="entry name" value="DUF998"/>
    <property type="match status" value="1"/>
</dbReference>
<protein>
    <recommendedName>
        <fullName evidence="4">DUF998 domain-containing protein</fullName>
    </recommendedName>
</protein>
<evidence type="ECO:0008006" key="4">
    <source>
        <dbReference type="Google" id="ProtNLM"/>
    </source>
</evidence>
<proteinExistence type="predicted"/>
<feature type="transmembrane region" description="Helical" evidence="1">
    <location>
        <begin position="47"/>
        <end position="68"/>
    </location>
</feature>
<organism evidence="2 3">
    <name type="scientific">Planobispora takensis</name>
    <dbReference type="NCBI Taxonomy" id="1367882"/>
    <lineage>
        <taxon>Bacteria</taxon>
        <taxon>Bacillati</taxon>
        <taxon>Actinomycetota</taxon>
        <taxon>Actinomycetes</taxon>
        <taxon>Streptosporangiales</taxon>
        <taxon>Streptosporangiaceae</taxon>
        <taxon>Planobispora</taxon>
    </lineage>
</organism>
<sequence length="228" mass="23768">MQRAAQAGLTAVGAGAMIVLGLDLAYLAEVNPMRRTISEHGLGEHGWLFSLGVGLLAAGSLAIGASLVGRRLTAIRSLGSLGLLAWSAGLLVTAWFPKHDWSVGPSLSGSIHRAGSIVAFLSLPIAALIIARPWRRHPEWRLPSLAVSALGLGSVLWLLGIAGAIVFAERSGLAWWQVMPLGLVERGLAVTEVAVVAALGIWAARREGVRLPRGQAGPGQASPRSPAR</sequence>